<feature type="transmembrane region" description="Helical" evidence="1">
    <location>
        <begin position="20"/>
        <end position="45"/>
    </location>
</feature>
<dbReference type="PATRIC" id="fig|1486262.3.peg.3912"/>
<evidence type="ECO:0000256" key="1">
    <source>
        <dbReference type="SAM" id="Phobius"/>
    </source>
</evidence>
<dbReference type="RefSeq" id="WP_045683527.1">
    <property type="nucleotide sequence ID" value="NZ_CP010803.1"/>
</dbReference>
<keyword evidence="1" id="KW-0472">Membrane</keyword>
<dbReference type="STRING" id="1486262.TM49_18900"/>
<accession>A0A0D5LTG1</accession>
<dbReference type="KEGG" id="mey:TM49_18900"/>
<dbReference type="OrthoDB" id="7916200at2"/>
<keyword evidence="3" id="KW-1185">Reference proteome</keyword>
<dbReference type="AlphaFoldDB" id="A0A0D5LTG1"/>
<evidence type="ECO:0000313" key="2">
    <source>
        <dbReference type="EMBL" id="AJY47270.1"/>
    </source>
</evidence>
<keyword evidence="1" id="KW-1133">Transmembrane helix</keyword>
<protein>
    <submittedName>
        <fullName evidence="2">Uncharacterized protein</fullName>
    </submittedName>
</protein>
<evidence type="ECO:0000313" key="3">
    <source>
        <dbReference type="Proteomes" id="UP000032611"/>
    </source>
</evidence>
<sequence>MSENNKGAKYEQRDVSVRMVLYAGAILVVFVAVSLAFVAFLTGLFSVPDREPTPVRTAERPVAGPRLEVYPKADLDALNANNRRLVETYGRSEDGRIRIPAARAIDILADRGWPNDTNGDGR</sequence>
<reference evidence="2 3" key="1">
    <citation type="journal article" date="2015" name="Genome Announc.">
        <title>Complete genome sequence of Martelella endophytica YC6887, which has antifungal activity associated with a halophyte.</title>
        <authorList>
            <person name="Khan A."/>
            <person name="Khan H."/>
            <person name="Chung E.J."/>
            <person name="Hossain M.T."/>
            <person name="Chung Y.R."/>
        </authorList>
    </citation>
    <scope>NUCLEOTIDE SEQUENCE [LARGE SCALE GENOMIC DNA]</scope>
    <source>
        <strain evidence="2">YC6887</strain>
    </source>
</reference>
<organism evidence="2 3">
    <name type="scientific">Martelella endophytica</name>
    <dbReference type="NCBI Taxonomy" id="1486262"/>
    <lineage>
        <taxon>Bacteria</taxon>
        <taxon>Pseudomonadati</taxon>
        <taxon>Pseudomonadota</taxon>
        <taxon>Alphaproteobacteria</taxon>
        <taxon>Hyphomicrobiales</taxon>
        <taxon>Aurantimonadaceae</taxon>
        <taxon>Martelella</taxon>
    </lineage>
</organism>
<dbReference type="Proteomes" id="UP000032611">
    <property type="component" value="Chromosome"/>
</dbReference>
<gene>
    <name evidence="2" type="ORF">TM49_18900</name>
</gene>
<proteinExistence type="predicted"/>
<name>A0A0D5LTG1_MAREN</name>
<keyword evidence="1" id="KW-0812">Transmembrane</keyword>
<dbReference type="EMBL" id="CP010803">
    <property type="protein sequence ID" value="AJY47270.1"/>
    <property type="molecule type" value="Genomic_DNA"/>
</dbReference>
<dbReference type="HOGENOM" id="CLU_2023920_0_0_5"/>